<feature type="transmembrane region" description="Helical" evidence="1">
    <location>
        <begin position="155"/>
        <end position="174"/>
    </location>
</feature>
<dbReference type="PaxDb" id="2850-Phatr45784"/>
<dbReference type="GeneID" id="7200920"/>
<feature type="transmembrane region" description="Helical" evidence="1">
    <location>
        <begin position="236"/>
        <end position="261"/>
    </location>
</feature>
<feature type="transmembrane region" description="Helical" evidence="1">
    <location>
        <begin position="302"/>
        <end position="322"/>
    </location>
</feature>
<proteinExistence type="predicted"/>
<dbReference type="EMBL" id="CM000611">
    <property type="protein sequence ID" value="EEC48193.1"/>
    <property type="molecule type" value="Genomic_DNA"/>
</dbReference>
<dbReference type="Proteomes" id="UP000000759">
    <property type="component" value="Chromosome 8"/>
</dbReference>
<name>B7FYN2_PHATC</name>
<reference evidence="3 4" key="1">
    <citation type="journal article" date="2008" name="Nature">
        <title>The Phaeodactylum genome reveals the evolutionary history of diatom genomes.</title>
        <authorList>
            <person name="Bowler C."/>
            <person name="Allen A.E."/>
            <person name="Badger J.H."/>
            <person name="Grimwood J."/>
            <person name="Jabbari K."/>
            <person name="Kuo A."/>
            <person name="Maheswari U."/>
            <person name="Martens C."/>
            <person name="Maumus F."/>
            <person name="Otillar R.P."/>
            <person name="Rayko E."/>
            <person name="Salamov A."/>
            <person name="Vandepoele K."/>
            <person name="Beszteri B."/>
            <person name="Gruber A."/>
            <person name="Heijde M."/>
            <person name="Katinka M."/>
            <person name="Mock T."/>
            <person name="Valentin K."/>
            <person name="Verret F."/>
            <person name="Berges J.A."/>
            <person name="Brownlee C."/>
            <person name="Cadoret J.P."/>
            <person name="Chiovitti A."/>
            <person name="Choi C.J."/>
            <person name="Coesel S."/>
            <person name="De Martino A."/>
            <person name="Detter J.C."/>
            <person name="Durkin C."/>
            <person name="Falciatore A."/>
            <person name="Fournet J."/>
            <person name="Haruta M."/>
            <person name="Huysman M.J."/>
            <person name="Jenkins B.D."/>
            <person name="Jiroutova K."/>
            <person name="Jorgensen R.E."/>
            <person name="Joubert Y."/>
            <person name="Kaplan A."/>
            <person name="Kroger N."/>
            <person name="Kroth P.G."/>
            <person name="La Roche J."/>
            <person name="Lindquist E."/>
            <person name="Lommer M."/>
            <person name="Martin-Jezequel V."/>
            <person name="Lopez P.J."/>
            <person name="Lucas S."/>
            <person name="Mangogna M."/>
            <person name="McGinnis K."/>
            <person name="Medlin L.K."/>
            <person name="Montsant A."/>
            <person name="Oudot-Le Secq M.P."/>
            <person name="Napoli C."/>
            <person name="Obornik M."/>
            <person name="Parker M.S."/>
            <person name="Petit J.L."/>
            <person name="Porcel B.M."/>
            <person name="Poulsen N."/>
            <person name="Robison M."/>
            <person name="Rychlewski L."/>
            <person name="Rynearson T.A."/>
            <person name="Schmutz J."/>
            <person name="Shapiro H."/>
            <person name="Siaut M."/>
            <person name="Stanley M."/>
            <person name="Sussman M.R."/>
            <person name="Taylor A.R."/>
            <person name="Vardi A."/>
            <person name="von Dassow P."/>
            <person name="Vyverman W."/>
            <person name="Willis A."/>
            <person name="Wyrwicz L.S."/>
            <person name="Rokhsar D.S."/>
            <person name="Weissenbach J."/>
            <person name="Armbrust E.V."/>
            <person name="Green B.R."/>
            <person name="Van de Peer Y."/>
            <person name="Grigoriev I.V."/>
        </authorList>
    </citation>
    <scope>NUCLEOTIDE SEQUENCE [LARGE SCALE GENOMIC DNA]</scope>
    <source>
        <strain evidence="3 4">CCAP 1055/1</strain>
    </source>
</reference>
<feature type="transmembrane region" description="Helical" evidence="1">
    <location>
        <begin position="97"/>
        <end position="118"/>
    </location>
</feature>
<sequence>MAQQAMAKWYFFLSLLLCCGHRCLALAHAPILWSTKSHRCSGRFPFATHPELIREQECVQSLRSRFLSSRLAISPTESFDEYTSVRKVEGRRKRVKVGYRVVSMGYAIFSCLVLRGGLNALTAYALSGPVMAAGISYILVGAVRNDRLSSDTYKRLNLALILYGFCGCLSAYFMPRFRTAAWMVPSFVAVVNSVKGYCYGVKGWKLESSSVIGDIVHGTRDSFRILLEKPKNASSAGYLIVTLFSVVFALLKLGNVADLALKKAVPFSIGARLLRFSKLAMLTTVSLTLKDAADRDRLEGSTFIQLNILTSAMFGAMAGTFLDSLSSE</sequence>
<evidence type="ECO:0000256" key="2">
    <source>
        <dbReference type="SAM" id="SignalP"/>
    </source>
</evidence>
<dbReference type="RefSeq" id="XP_002180002.1">
    <property type="nucleotide sequence ID" value="XM_002179966.1"/>
</dbReference>
<protein>
    <submittedName>
        <fullName evidence="3">Uncharacterized protein</fullName>
    </submittedName>
</protein>
<accession>B7FYN2</accession>
<dbReference type="HOGENOM" id="CLU_759654_0_0_1"/>
<dbReference type="InParanoid" id="B7FYN2"/>
<feature type="chain" id="PRO_5002852773" evidence="2">
    <location>
        <begin position="26"/>
        <end position="328"/>
    </location>
</feature>
<organism evidence="3 4">
    <name type="scientific">Phaeodactylum tricornutum (strain CCAP 1055/1)</name>
    <dbReference type="NCBI Taxonomy" id="556484"/>
    <lineage>
        <taxon>Eukaryota</taxon>
        <taxon>Sar</taxon>
        <taxon>Stramenopiles</taxon>
        <taxon>Ochrophyta</taxon>
        <taxon>Bacillariophyta</taxon>
        <taxon>Bacillariophyceae</taxon>
        <taxon>Bacillariophycidae</taxon>
        <taxon>Naviculales</taxon>
        <taxon>Phaeodactylaceae</taxon>
        <taxon>Phaeodactylum</taxon>
    </lineage>
</organism>
<keyword evidence="1" id="KW-1133">Transmembrane helix</keyword>
<gene>
    <name evidence="3" type="ORF">PHATRDRAFT_45784</name>
</gene>
<dbReference type="AlphaFoldDB" id="B7FYN2"/>
<keyword evidence="1" id="KW-0812">Transmembrane</keyword>
<evidence type="ECO:0000313" key="4">
    <source>
        <dbReference type="Proteomes" id="UP000000759"/>
    </source>
</evidence>
<keyword evidence="2" id="KW-0732">Signal</keyword>
<feature type="transmembrane region" description="Helical" evidence="1">
    <location>
        <begin position="124"/>
        <end position="143"/>
    </location>
</feature>
<reference evidence="4" key="2">
    <citation type="submission" date="2008-08" db="EMBL/GenBank/DDBJ databases">
        <authorList>
            <consortium name="Diatom Consortium"/>
            <person name="Grigoriev I."/>
            <person name="Grimwood J."/>
            <person name="Kuo A."/>
            <person name="Otillar R.P."/>
            <person name="Salamov A."/>
            <person name="Detter J.C."/>
            <person name="Lindquist E."/>
            <person name="Shapiro H."/>
            <person name="Lucas S."/>
            <person name="Glavina del Rio T."/>
            <person name="Pitluck S."/>
            <person name="Rokhsar D."/>
            <person name="Bowler C."/>
        </authorList>
    </citation>
    <scope>GENOME REANNOTATION</scope>
    <source>
        <strain evidence="4">CCAP 1055/1</strain>
    </source>
</reference>
<dbReference type="KEGG" id="pti:PHATRDRAFT_45784"/>
<feature type="signal peptide" evidence="2">
    <location>
        <begin position="1"/>
        <end position="25"/>
    </location>
</feature>
<dbReference type="OrthoDB" id="48158at2759"/>
<evidence type="ECO:0000313" key="3">
    <source>
        <dbReference type="EMBL" id="EEC48193.1"/>
    </source>
</evidence>
<keyword evidence="1" id="KW-0472">Membrane</keyword>
<keyword evidence="4" id="KW-1185">Reference proteome</keyword>
<evidence type="ECO:0000256" key="1">
    <source>
        <dbReference type="SAM" id="Phobius"/>
    </source>
</evidence>